<keyword evidence="4" id="KW-1185">Reference proteome</keyword>
<organism evidence="3 4">
    <name type="scientific">Bemisia tabaci</name>
    <name type="common">Sweetpotato whitefly</name>
    <name type="synonym">Aleurodes tabaci</name>
    <dbReference type="NCBI Taxonomy" id="7038"/>
    <lineage>
        <taxon>Eukaryota</taxon>
        <taxon>Metazoa</taxon>
        <taxon>Ecdysozoa</taxon>
        <taxon>Arthropoda</taxon>
        <taxon>Hexapoda</taxon>
        <taxon>Insecta</taxon>
        <taxon>Pterygota</taxon>
        <taxon>Neoptera</taxon>
        <taxon>Paraneoptera</taxon>
        <taxon>Hemiptera</taxon>
        <taxon>Sternorrhyncha</taxon>
        <taxon>Aleyrodoidea</taxon>
        <taxon>Aleyrodidae</taxon>
        <taxon>Aleyrodinae</taxon>
        <taxon>Bemisia</taxon>
    </lineage>
</organism>
<feature type="coiled-coil region" evidence="1">
    <location>
        <begin position="31"/>
        <end position="123"/>
    </location>
</feature>
<feature type="signal peptide" evidence="2">
    <location>
        <begin position="1"/>
        <end position="22"/>
    </location>
</feature>
<feature type="coiled-coil region" evidence="1">
    <location>
        <begin position="181"/>
        <end position="208"/>
    </location>
</feature>
<dbReference type="EMBL" id="OU963866">
    <property type="protein sequence ID" value="CAH0390562.1"/>
    <property type="molecule type" value="Genomic_DNA"/>
</dbReference>
<evidence type="ECO:0000313" key="4">
    <source>
        <dbReference type="Proteomes" id="UP001152759"/>
    </source>
</evidence>
<dbReference type="AlphaFoldDB" id="A0A9P0AD23"/>
<name>A0A9P0AD23_BEMTA</name>
<protein>
    <submittedName>
        <fullName evidence="3">Uncharacterized protein</fullName>
    </submittedName>
</protein>
<evidence type="ECO:0000256" key="2">
    <source>
        <dbReference type="SAM" id="SignalP"/>
    </source>
</evidence>
<accession>A0A9P0AD23</accession>
<feature type="chain" id="PRO_5040141236" evidence="2">
    <location>
        <begin position="23"/>
        <end position="214"/>
    </location>
</feature>
<sequence length="214" mass="25474">MGTKYKPLLFLLLAAYFQEAEPANADTDDGKADIVKKIQEKEAEIVNLRDSIENVIYKKSNETYARKMNEMKGEYREYISLYEENKTEKEKLADLEEECAERVDKVDQEIRNLKNLIQRSREDPERMLDLMEELEKKEDSREGIMETFERYKQPIRRGVQIRTLNIQILREKFRRVKREIEHGARAEVGEVKDEIERIQREIEKLRSKLDTAEG</sequence>
<evidence type="ECO:0000313" key="3">
    <source>
        <dbReference type="EMBL" id="CAH0390562.1"/>
    </source>
</evidence>
<proteinExistence type="predicted"/>
<reference evidence="3" key="1">
    <citation type="submission" date="2021-12" db="EMBL/GenBank/DDBJ databases">
        <authorList>
            <person name="King R."/>
        </authorList>
    </citation>
    <scope>NUCLEOTIDE SEQUENCE</scope>
</reference>
<evidence type="ECO:0000256" key="1">
    <source>
        <dbReference type="SAM" id="Coils"/>
    </source>
</evidence>
<keyword evidence="1" id="KW-0175">Coiled coil</keyword>
<gene>
    <name evidence="3" type="ORF">BEMITA_LOCUS9272</name>
</gene>
<keyword evidence="2" id="KW-0732">Signal</keyword>
<dbReference type="Proteomes" id="UP001152759">
    <property type="component" value="Chromosome 5"/>
</dbReference>